<keyword evidence="3" id="KW-1185">Reference proteome</keyword>
<name>A0ABZ1ZXX3_STRAQ</name>
<dbReference type="Pfam" id="PF13560">
    <property type="entry name" value="HTH_31"/>
    <property type="match status" value="1"/>
</dbReference>
<organism evidence="2 3">
    <name type="scientific">Streptomyces anulatus</name>
    <name type="common">Streptomyces chrysomallus</name>
    <dbReference type="NCBI Taxonomy" id="1892"/>
    <lineage>
        <taxon>Bacteria</taxon>
        <taxon>Bacillati</taxon>
        <taxon>Actinomycetota</taxon>
        <taxon>Actinomycetes</taxon>
        <taxon>Kitasatosporales</taxon>
        <taxon>Streptomycetaceae</taxon>
        <taxon>Streptomyces</taxon>
    </lineage>
</organism>
<proteinExistence type="predicted"/>
<accession>A0ABZ1ZXX3</accession>
<dbReference type="InterPro" id="IPR010982">
    <property type="entry name" value="Lambda_DNA-bd_dom_sf"/>
</dbReference>
<evidence type="ECO:0000259" key="1">
    <source>
        <dbReference type="PROSITE" id="PS50943"/>
    </source>
</evidence>
<dbReference type="EMBL" id="CP109491">
    <property type="protein sequence ID" value="WUX41776.1"/>
    <property type="molecule type" value="Genomic_DNA"/>
</dbReference>
<protein>
    <submittedName>
        <fullName evidence="2">Helix-turn-helix transcriptional regulator</fullName>
    </submittedName>
</protein>
<dbReference type="RefSeq" id="WP_329359793.1">
    <property type="nucleotide sequence ID" value="NZ_CP108670.1"/>
</dbReference>
<dbReference type="SMART" id="SM00530">
    <property type="entry name" value="HTH_XRE"/>
    <property type="match status" value="1"/>
</dbReference>
<gene>
    <name evidence="2" type="ORF">OG367_38580</name>
</gene>
<feature type="domain" description="HTH cro/C1-type" evidence="1">
    <location>
        <begin position="13"/>
        <end position="67"/>
    </location>
</feature>
<evidence type="ECO:0000313" key="3">
    <source>
        <dbReference type="Proteomes" id="UP001431926"/>
    </source>
</evidence>
<dbReference type="Proteomes" id="UP001431926">
    <property type="component" value="Chromosome"/>
</dbReference>
<dbReference type="Gene3D" id="1.10.260.40">
    <property type="entry name" value="lambda repressor-like DNA-binding domains"/>
    <property type="match status" value="1"/>
</dbReference>
<evidence type="ECO:0000313" key="2">
    <source>
        <dbReference type="EMBL" id="WUX41776.1"/>
    </source>
</evidence>
<reference evidence="2" key="1">
    <citation type="submission" date="2022-10" db="EMBL/GenBank/DDBJ databases">
        <title>The complete genomes of actinobacterial strains from the NBC collection.</title>
        <authorList>
            <person name="Joergensen T.S."/>
            <person name="Alvarez Arevalo M."/>
            <person name="Sterndorff E.B."/>
            <person name="Faurdal D."/>
            <person name="Vuksanovic O."/>
            <person name="Mourched A.-S."/>
            <person name="Charusanti P."/>
            <person name="Shaw S."/>
            <person name="Blin K."/>
            <person name="Weber T."/>
        </authorList>
    </citation>
    <scope>NUCLEOTIDE SEQUENCE</scope>
    <source>
        <strain evidence="2">NBC_01436</strain>
    </source>
</reference>
<dbReference type="CDD" id="cd00093">
    <property type="entry name" value="HTH_XRE"/>
    <property type="match status" value="1"/>
</dbReference>
<sequence>MAATARQRLAAALSYLQRKSGLSIRVIADRTMLSPSFISRILSGERLPSWDLVCHLCSILGHEPGELRLLCEAAHGIEQPPRQTVTEYIAALKAALRGLHLAAARPAPDEIHRRSHGLVPVQVVAQVLRGDAVPEWEVVGALVTALGGQAADFKPLWEAIHYSFLMTDDPCVSDLVSETTG</sequence>
<dbReference type="SUPFAM" id="SSF47413">
    <property type="entry name" value="lambda repressor-like DNA-binding domains"/>
    <property type="match status" value="1"/>
</dbReference>
<dbReference type="InterPro" id="IPR001387">
    <property type="entry name" value="Cro/C1-type_HTH"/>
</dbReference>
<dbReference type="PROSITE" id="PS50943">
    <property type="entry name" value="HTH_CROC1"/>
    <property type="match status" value="1"/>
</dbReference>